<dbReference type="Gene3D" id="4.10.410.10">
    <property type="entry name" value="Pancreatic trypsin inhibitor Kunitz domain"/>
    <property type="match status" value="3"/>
</dbReference>
<dbReference type="SUPFAM" id="SSF57625">
    <property type="entry name" value="Invertebrate chitin-binding proteins"/>
    <property type="match status" value="1"/>
</dbReference>
<dbReference type="Proteomes" id="UP000492821">
    <property type="component" value="Unassembled WGS sequence"/>
</dbReference>
<dbReference type="InterPro" id="IPR006150">
    <property type="entry name" value="Cys_repeat_1"/>
</dbReference>
<dbReference type="PROSITE" id="PS50279">
    <property type="entry name" value="BPTI_KUNITZ_2"/>
    <property type="match status" value="3"/>
</dbReference>
<feature type="domain" description="Chitin-binding type-2" evidence="3">
    <location>
        <begin position="59"/>
        <end position="106"/>
    </location>
</feature>
<evidence type="ECO:0000313" key="5">
    <source>
        <dbReference type="WBParaSite" id="Pan_g12707.t1"/>
    </source>
</evidence>
<dbReference type="InterPro" id="IPR036508">
    <property type="entry name" value="Chitin-bd_dom_sf"/>
</dbReference>
<dbReference type="WBParaSite" id="Pan_g12707.t1">
    <property type="protein sequence ID" value="Pan_g12707.t1"/>
    <property type="gene ID" value="Pan_g12707"/>
</dbReference>
<dbReference type="GO" id="GO:0008061">
    <property type="term" value="F:chitin binding"/>
    <property type="evidence" value="ECO:0007669"/>
    <property type="project" value="InterPro"/>
</dbReference>
<dbReference type="InterPro" id="IPR036880">
    <property type="entry name" value="Kunitz_BPTI_sf"/>
</dbReference>
<reference evidence="4" key="1">
    <citation type="journal article" date="2013" name="Genetics">
        <title>The draft genome and transcriptome of Panagrellus redivivus are shaped by the harsh demands of a free-living lifestyle.</title>
        <authorList>
            <person name="Srinivasan J."/>
            <person name="Dillman A.R."/>
            <person name="Macchietto M.G."/>
            <person name="Heikkinen L."/>
            <person name="Lakso M."/>
            <person name="Fracchia K.M."/>
            <person name="Antoshechkin I."/>
            <person name="Mortazavi A."/>
            <person name="Wong G."/>
            <person name="Sternberg P.W."/>
        </authorList>
    </citation>
    <scope>NUCLEOTIDE SEQUENCE [LARGE SCALE GENOMIC DNA]</scope>
    <source>
        <strain evidence="4">MT8872</strain>
    </source>
</reference>
<name>A0A7E4ZR88_PANRE</name>
<dbReference type="InterPro" id="IPR006149">
    <property type="entry name" value="EB_dom"/>
</dbReference>
<dbReference type="PANTHER" id="PTHR46339:SF6">
    <property type="entry name" value="BPTI_KUNITZ INHIBITOR DOMAIN-CONTAINING PROTEIN"/>
    <property type="match status" value="1"/>
</dbReference>
<protein>
    <submittedName>
        <fullName evidence="5">Kunitz/Bovine pancreatic trypsin inhibitor domain protein</fullName>
    </submittedName>
</protein>
<organism evidence="4 5">
    <name type="scientific">Panagrellus redivivus</name>
    <name type="common">Microworm</name>
    <dbReference type="NCBI Taxonomy" id="6233"/>
    <lineage>
        <taxon>Eukaryota</taxon>
        <taxon>Metazoa</taxon>
        <taxon>Ecdysozoa</taxon>
        <taxon>Nematoda</taxon>
        <taxon>Chromadorea</taxon>
        <taxon>Rhabditida</taxon>
        <taxon>Tylenchina</taxon>
        <taxon>Panagrolaimomorpha</taxon>
        <taxon>Panagrolaimoidea</taxon>
        <taxon>Panagrolaimidae</taxon>
        <taxon>Panagrellus</taxon>
    </lineage>
</organism>
<keyword evidence="1" id="KW-1133">Transmembrane helix</keyword>
<dbReference type="InterPro" id="IPR002557">
    <property type="entry name" value="Chitin-bd_dom"/>
</dbReference>
<feature type="domain" description="BPTI/Kunitz inhibitor" evidence="2">
    <location>
        <begin position="589"/>
        <end position="642"/>
    </location>
</feature>
<reference evidence="5" key="2">
    <citation type="submission" date="2020-10" db="UniProtKB">
        <authorList>
            <consortium name="WormBaseParasite"/>
        </authorList>
    </citation>
    <scope>IDENTIFICATION</scope>
</reference>
<dbReference type="PROSITE" id="PS00280">
    <property type="entry name" value="BPTI_KUNITZ_1"/>
    <property type="match status" value="2"/>
</dbReference>
<dbReference type="InterPro" id="IPR002223">
    <property type="entry name" value="Kunitz_BPTI"/>
</dbReference>
<feature type="transmembrane region" description="Helical" evidence="1">
    <location>
        <begin position="36"/>
        <end position="55"/>
    </location>
</feature>
<dbReference type="SUPFAM" id="SSF57362">
    <property type="entry name" value="BPTI-like"/>
    <property type="match status" value="3"/>
</dbReference>
<dbReference type="PANTHER" id="PTHR46339">
    <property type="entry name" value="PROTEIN CBG15282-RELATED"/>
    <property type="match status" value="1"/>
</dbReference>
<dbReference type="SMART" id="SM00289">
    <property type="entry name" value="WR1"/>
    <property type="match status" value="17"/>
</dbReference>
<feature type="domain" description="BPTI/Kunitz inhibitor" evidence="2">
    <location>
        <begin position="378"/>
        <end position="432"/>
    </location>
</feature>
<sequence length="1473" mass="157999">MVISLRKGSEPLLACYSRRQGTMNVMESRRVMQRRPCYGFFSVLLISCLLILPDLTTAKLECDPSSDTKKADPDNPLSYLYCNLEGLFTKKSCPDGKRFNAERNECEPLEGHSRIAHDDPILSPQFQAPEDICGVGGIALTKLSSPVACNPSMDSCPDGYECTLYDRTGTSYCCQNPTQLRHANTEVTCANDQITFYEPLTGEARTCVLDSSGGSSSGASSACPVGFGCNLVGGTLTRCCGRDFGCPYNSAGFVNPHTGSYVSCTVGDEATCPEGFVCSYSGKFSGGVCCSDTSAAVNDACLGDTPLASPNPCSASDPCPNGYNCQNGRCCPAKGMCPTGSPLGGVTSCSVDNPCPNNYQCVSNNGQQYCCPAPEHVCNRPKDPGTACDFAQPAVIRYYFDESTGSCRSFRFSQCGGNANNFDTLEQCEGFCVTSQCPQGKPYRTGASNAACSPLTPATCPTGFSCMQPLFGLNHVCCSSEELSCRESVSAGTACFGSGVTVQRYHFNTETGSCEPFQFYGCHGSSNNFFTRQECEATCQLNIKGMCNGVSPLMDPNNQPQRCSPTNPCPAGNSCNLRGFCCPESENACTSPRSVGNVCSLYRPDTFWFYDTMAQECLPFTYNGCGGTTNRFTSKAACERICRDQMGECPKGMAIAEAYPGGGAQKCRLNLMTSCIAEGASCVLSSSNTPICCKSLAECPYNRQAYIIPGSDSHIACLPDDDTCPIGFECMQSSTVRNFFMCCSSEERNGFGAPFSSRKDGNPRGINTNTITRHRQASPGRCPSGLTSNGQRCVVNAIGGCPKGHICLGAGAHGVCCRGLPKCTVPRHKPYYFSGKQVLVCGDDQILCPDKTTCMESTIDGVEICCQPTNKFSALSSASNSIPRCRDQHIPYFELGSRDPMTCDETSAGNECPEDYECSRASDENYYCCPAWEKCPRGASPFLVAGTRKPMGCNILANNCPEGYACEGPKDRAVCCKAKASSAQCPGNRRPFLYARKPLVCPPGSNKCPDGYTCTGSSAGNIHLCCSNDEIRQDCPNGAAYGNPFTGQKVICNPAMNSCPTGYICRRSSSTADFVCCASDPLSNLERRFEGYCPPGQIPYLTVNSIEPPTCHMALSPCPTSAPYQCIYSAEKQNSYCCTPTSSAQLTVAFRSRGNVQLHPGMKQPEVTNNQPPVEEQIDLLSSATLPPALPGAPISGCPPQSQPLLNSETRTPHPCSTMSKCPEGFTCYSNYPDGRNAQCCTTMPSQAPVESQNDASPAKQEPIRACPAGFVKIGEVCKRMFYVGQPGCSSNEQCQSVSNNTYCEKGYCRCPENKLIHSGECVASCPEGYVHIAGRCHDLTTIVFMDSVEDRANGTIGGYCTETVVVEDQCLVENSYCNERSITCHCKPGFELKMDFENKDDKGACIKVEDSKYEDEGTPAADEGVPNEIELSKLPEFFIIEASADAAEIEGSGELTELLFSDPASFLQIVDA</sequence>
<dbReference type="PROSITE" id="PS50940">
    <property type="entry name" value="CHIT_BIND_II"/>
    <property type="match status" value="1"/>
</dbReference>
<dbReference type="GO" id="GO:0004867">
    <property type="term" value="F:serine-type endopeptidase inhibitor activity"/>
    <property type="evidence" value="ECO:0007669"/>
    <property type="project" value="InterPro"/>
</dbReference>
<keyword evidence="1" id="KW-0472">Membrane</keyword>
<proteinExistence type="predicted"/>
<dbReference type="GO" id="GO:0005576">
    <property type="term" value="C:extracellular region"/>
    <property type="evidence" value="ECO:0007669"/>
    <property type="project" value="InterPro"/>
</dbReference>
<evidence type="ECO:0000256" key="1">
    <source>
        <dbReference type="SAM" id="Phobius"/>
    </source>
</evidence>
<evidence type="ECO:0000259" key="3">
    <source>
        <dbReference type="PROSITE" id="PS50940"/>
    </source>
</evidence>
<keyword evidence="4" id="KW-1185">Reference proteome</keyword>
<dbReference type="InterPro" id="IPR028150">
    <property type="entry name" value="Lustrin_cystein"/>
</dbReference>
<dbReference type="InterPro" id="IPR020901">
    <property type="entry name" value="Prtase_inh_Kunz-CS"/>
</dbReference>
<keyword evidence="1" id="KW-0812">Transmembrane</keyword>
<evidence type="ECO:0000259" key="2">
    <source>
        <dbReference type="PROSITE" id="PS50279"/>
    </source>
</evidence>
<dbReference type="Pfam" id="PF01683">
    <property type="entry name" value="EB"/>
    <property type="match status" value="1"/>
</dbReference>
<dbReference type="InterPro" id="IPR053014">
    <property type="entry name" value="Cuticle_assoc_divergent"/>
</dbReference>
<dbReference type="SMART" id="SM00131">
    <property type="entry name" value="KU"/>
    <property type="match status" value="3"/>
</dbReference>
<accession>A0A7E4ZR88</accession>
<evidence type="ECO:0000313" key="4">
    <source>
        <dbReference type="Proteomes" id="UP000492821"/>
    </source>
</evidence>
<dbReference type="Pfam" id="PF14625">
    <property type="entry name" value="Lustrin_cystein"/>
    <property type="match status" value="12"/>
</dbReference>
<dbReference type="Pfam" id="PF00014">
    <property type="entry name" value="Kunitz_BPTI"/>
    <property type="match status" value="3"/>
</dbReference>
<dbReference type="CDD" id="cd00109">
    <property type="entry name" value="Kunitz-type"/>
    <property type="match status" value="2"/>
</dbReference>
<feature type="domain" description="BPTI/Kunitz inhibitor" evidence="2">
    <location>
        <begin position="485"/>
        <end position="539"/>
    </location>
</feature>